<comment type="subcellular location">
    <subcellularLocation>
        <location evidence="1">Nucleus</location>
    </subcellularLocation>
</comment>
<evidence type="ECO:0000259" key="5">
    <source>
        <dbReference type="Pfam" id="PF10433"/>
    </source>
</evidence>
<dbReference type="InterPro" id="IPR004871">
    <property type="entry name" value="RSE1/DDB1/CPSF1_C"/>
</dbReference>
<dbReference type="Pfam" id="PF03178">
    <property type="entry name" value="CPSF_A"/>
    <property type="match status" value="1"/>
</dbReference>
<sequence>MATKTNLPRFYVASSEPPGAAHACACGNFLRENERNLALARKDQLDIMGFTSDGLKVLATTRLAHAVHSLNPFRPAWSKTDLIFVLLHNLDMLILEFSVDSVTGQAYISTRANGSAVSKVGKLSDGGILVTVDPENRCIALHLYESLVLIILLGKENMRESREIETLNLRVDENFIRSITFLHNSELPTFALLYSDNSGVHVTSYEFCIRERDFKSPSGRQVAFQNLEADVQALVAVPGTNQGVLACGLTVLAYLDADGETKTAEVRKESRGLGIVFTMISDSNNTTKILVCDMDGNVHVIRLKKSQGKNGLNKVVELASICLGQLVIASCAAYLDNRVVFIGSRLAESSVIRFREEPHPETGNLFDVLETVTNIGCVTDFILVKPEAQGTQPQMIACSGYGPGTSARIIRSGIGVQETTSLDAPTGRQVFGLNSQSAAEGPHDLLVVSFLNETKVLKMEDEVGEFEDLEAVGAFVLDDATHLVAKVGGLIVQVTRKSIRAIRPGTLELVGEWFPSDRSYQIGTAAYYKNQVVVGAFDRLIIVSFLPGAPPSVQELKLDDQISAVDISSLSRGDLAEVIVAATWKMDLTLLSAPNWERAAVVDLNSDVFARSVMFYHLDNVDFVIAGLGDGTLQYFPVDKSKVKLGPSKRVTIATQPTYLKPFIARGVSSVFVCNDRPSVIHSSGGKLMFSSVNMKHIYAVCQLDTPTYPNSLAIITETGLVVGKIDEIQKLHIRAISLPGTGRRVVFQPETATYGFIVMEKPTATQYDVGGAGDGHGIDEEGSFAKPDADAPMEEEAPDADLSAHYAMPAHKLLITDQTNYQIMAQFKFNKNEMSQAMVSGSLGSDPRVFYIVGTGVQKAEEKEMTSGRVIVFQYADKNLSIVSEKQMKSFTTCMKIFKDKLLMATGSSIKLMRWSEDGELVQDQVVNRFILPINFKIKGDFVLVLDLMRSVTLLVYRAAENKFDVIGEDPLPRWPLACEFVDDDIVSVADSDSNLIFLRRDLESSGTDIKDFVEVAGGNFADSISVIQKGTLLADTTAAERSFSQNALIMATQSGSIMHVLSIDENTYHILRQLSAKLINSILPFNKVSVEKYNATTSGPNKTTTKPSVGVINGDLIEVFTSMTGEEMLAAVAGVVDAQGADVTMEMVARLVEDLSRSH</sequence>
<dbReference type="Gene3D" id="2.130.10.10">
    <property type="entry name" value="YVTN repeat-like/Quinoprotein amine dehydrogenase"/>
    <property type="match status" value="3"/>
</dbReference>
<dbReference type="InterPro" id="IPR015943">
    <property type="entry name" value="WD40/YVTN_repeat-like_dom_sf"/>
</dbReference>
<keyword evidence="8" id="KW-1185">Reference proteome</keyword>
<evidence type="ECO:0000256" key="3">
    <source>
        <dbReference type="SAM" id="MobiDB-lite"/>
    </source>
</evidence>
<name>A0A9X6NIJ7_HYPEX</name>
<dbReference type="Proteomes" id="UP000192578">
    <property type="component" value="Unassembled WGS sequence"/>
</dbReference>
<feature type="domain" description="RSE1/DDB1/CPSF1 C-terminal" evidence="4">
    <location>
        <begin position="813"/>
        <end position="1123"/>
    </location>
</feature>
<dbReference type="PANTHER" id="PTHR10644">
    <property type="entry name" value="DNA REPAIR/RNA PROCESSING CPSF FAMILY"/>
    <property type="match status" value="1"/>
</dbReference>
<dbReference type="InterPro" id="IPR018846">
    <property type="entry name" value="Beta-prop_RSE1/DDB1/CPSF1_1st"/>
</dbReference>
<evidence type="ECO:0000313" key="7">
    <source>
        <dbReference type="EMBL" id="OWA54777.1"/>
    </source>
</evidence>
<keyword evidence="2" id="KW-0539">Nucleus</keyword>
<dbReference type="Pfam" id="PF23726">
    <property type="entry name" value="Beta-prop_RSE1_2nd"/>
    <property type="match status" value="1"/>
</dbReference>
<evidence type="ECO:0000256" key="1">
    <source>
        <dbReference type="ARBA" id="ARBA00004123"/>
    </source>
</evidence>
<organism evidence="7 8">
    <name type="scientific">Hypsibius exemplaris</name>
    <name type="common">Freshwater tardigrade</name>
    <dbReference type="NCBI Taxonomy" id="2072580"/>
    <lineage>
        <taxon>Eukaryota</taxon>
        <taxon>Metazoa</taxon>
        <taxon>Ecdysozoa</taxon>
        <taxon>Tardigrada</taxon>
        <taxon>Eutardigrada</taxon>
        <taxon>Parachela</taxon>
        <taxon>Hypsibioidea</taxon>
        <taxon>Hypsibiidae</taxon>
        <taxon>Hypsibius</taxon>
    </lineage>
</organism>
<evidence type="ECO:0000259" key="6">
    <source>
        <dbReference type="Pfam" id="PF23726"/>
    </source>
</evidence>
<dbReference type="EMBL" id="MTYJ01000457">
    <property type="protein sequence ID" value="OWA54777.1"/>
    <property type="molecule type" value="Genomic_DNA"/>
</dbReference>
<dbReference type="InterPro" id="IPR036322">
    <property type="entry name" value="WD40_repeat_dom_sf"/>
</dbReference>
<gene>
    <name evidence="7" type="ORF">BV898_19171</name>
</gene>
<dbReference type="AlphaFoldDB" id="A0A9X6NIJ7"/>
<protein>
    <submittedName>
        <fullName evidence="7">DNA damage-binding protein 1</fullName>
    </submittedName>
</protein>
<evidence type="ECO:0000256" key="2">
    <source>
        <dbReference type="ARBA" id="ARBA00023242"/>
    </source>
</evidence>
<dbReference type="Gene3D" id="1.10.150.910">
    <property type="match status" value="1"/>
</dbReference>
<comment type="caution">
    <text evidence="7">The sequence shown here is derived from an EMBL/GenBank/DDBJ whole genome shotgun (WGS) entry which is preliminary data.</text>
</comment>
<feature type="domain" description="RSE1/DDB1/CPSF1 first beta-propeller" evidence="5">
    <location>
        <begin position="24"/>
        <end position="362"/>
    </location>
</feature>
<dbReference type="SUPFAM" id="SSF50978">
    <property type="entry name" value="WD40 repeat-like"/>
    <property type="match status" value="1"/>
</dbReference>
<evidence type="ECO:0000313" key="8">
    <source>
        <dbReference type="Proteomes" id="UP000192578"/>
    </source>
</evidence>
<evidence type="ECO:0000259" key="4">
    <source>
        <dbReference type="Pfam" id="PF03178"/>
    </source>
</evidence>
<dbReference type="GO" id="GO:0003676">
    <property type="term" value="F:nucleic acid binding"/>
    <property type="evidence" value="ECO:0007669"/>
    <property type="project" value="InterPro"/>
</dbReference>
<feature type="domain" description="RSE1/DDB1/CPSF1 second beta-propeller" evidence="6">
    <location>
        <begin position="417"/>
        <end position="725"/>
    </location>
</feature>
<dbReference type="Pfam" id="PF10433">
    <property type="entry name" value="Beta-prop_RSE1_1st"/>
    <property type="match status" value="1"/>
</dbReference>
<dbReference type="InterPro" id="IPR058543">
    <property type="entry name" value="Beta-prop_RSE1/DDB1/CPSF1_2nd"/>
</dbReference>
<dbReference type="OrthoDB" id="433457at2759"/>
<dbReference type="InterPro" id="IPR050358">
    <property type="entry name" value="RSE1/DDB1/CFT1"/>
</dbReference>
<accession>A0A9X6NIJ7</accession>
<reference evidence="8" key="1">
    <citation type="submission" date="2017-01" db="EMBL/GenBank/DDBJ databases">
        <title>Comparative genomics of anhydrobiosis in the tardigrade Hypsibius dujardini.</title>
        <authorList>
            <person name="Yoshida Y."/>
            <person name="Koutsovoulos G."/>
            <person name="Laetsch D."/>
            <person name="Stevens L."/>
            <person name="Kumar S."/>
            <person name="Horikawa D."/>
            <person name="Ishino K."/>
            <person name="Komine S."/>
            <person name="Tomita M."/>
            <person name="Blaxter M."/>
            <person name="Arakawa K."/>
        </authorList>
    </citation>
    <scope>NUCLEOTIDE SEQUENCE [LARGE SCALE GENOMIC DNA]</scope>
    <source>
        <strain evidence="8">Z151</strain>
    </source>
</reference>
<dbReference type="GO" id="GO:0005634">
    <property type="term" value="C:nucleus"/>
    <property type="evidence" value="ECO:0007669"/>
    <property type="project" value="UniProtKB-SubCell"/>
</dbReference>
<proteinExistence type="predicted"/>
<feature type="region of interest" description="Disordered" evidence="3">
    <location>
        <begin position="777"/>
        <end position="796"/>
    </location>
</feature>